<keyword evidence="3" id="KW-1185">Reference proteome</keyword>
<evidence type="ECO:0000313" key="2">
    <source>
        <dbReference type="EMBL" id="GAA4787671.1"/>
    </source>
</evidence>
<dbReference type="EMBL" id="BAABJE010000002">
    <property type="protein sequence ID" value="GAA4787671.1"/>
    <property type="molecule type" value="Genomic_DNA"/>
</dbReference>
<evidence type="ECO:0008006" key="4">
    <source>
        <dbReference type="Google" id="ProtNLM"/>
    </source>
</evidence>
<dbReference type="Proteomes" id="UP001499959">
    <property type="component" value="Unassembled WGS sequence"/>
</dbReference>
<gene>
    <name evidence="2" type="ORF">GCM10023307_10950</name>
</gene>
<name>A0ABP9AXI3_9GAMM</name>
<protein>
    <recommendedName>
        <fullName evidence="4">DUF3011 domain-containing protein</fullName>
    </recommendedName>
</protein>
<feature type="signal peptide" evidence="1">
    <location>
        <begin position="1"/>
        <end position="35"/>
    </location>
</feature>
<reference evidence="3" key="1">
    <citation type="journal article" date="2019" name="Int. J. Syst. Evol. Microbiol.">
        <title>The Global Catalogue of Microorganisms (GCM) 10K type strain sequencing project: providing services to taxonomists for standard genome sequencing and annotation.</title>
        <authorList>
            <consortium name="The Broad Institute Genomics Platform"/>
            <consortium name="The Broad Institute Genome Sequencing Center for Infectious Disease"/>
            <person name="Wu L."/>
            <person name="Ma J."/>
        </authorList>
    </citation>
    <scope>NUCLEOTIDE SEQUENCE [LARGE SCALE GENOMIC DNA]</scope>
    <source>
        <strain evidence="3">JCM 18204</strain>
    </source>
</reference>
<comment type="caution">
    <text evidence="2">The sequence shown here is derived from an EMBL/GenBank/DDBJ whole genome shotgun (WGS) entry which is preliminary data.</text>
</comment>
<keyword evidence="1" id="KW-0732">Signal</keyword>
<organism evidence="2 3">
    <name type="scientific">Lysobacter hankyongensis</name>
    <dbReference type="NCBI Taxonomy" id="1176535"/>
    <lineage>
        <taxon>Bacteria</taxon>
        <taxon>Pseudomonadati</taxon>
        <taxon>Pseudomonadota</taxon>
        <taxon>Gammaproteobacteria</taxon>
        <taxon>Lysobacterales</taxon>
        <taxon>Lysobacteraceae</taxon>
        <taxon>Lysobacter</taxon>
    </lineage>
</organism>
<sequence length="175" mass="19480">MTRVMTDAMSHAMPRAIRLACTVLCLAAMPLAARAGNEIMVDRCSHEVSIVSAYGDKPGSNDAILLKRSNGKTNWTAPFRVRTSEDGFIRWWCHSTTGNQFDAGTWRIEEIYIGSKCKLYADGSTTDCGPDVDLKLGSSAWNGWTPERSRCKNRSRNLRARLDGNRKLLIECLPP</sequence>
<feature type="chain" id="PRO_5045589709" description="DUF3011 domain-containing protein" evidence="1">
    <location>
        <begin position="36"/>
        <end position="175"/>
    </location>
</feature>
<proteinExistence type="predicted"/>
<accession>A0ABP9AXI3</accession>
<evidence type="ECO:0000313" key="3">
    <source>
        <dbReference type="Proteomes" id="UP001499959"/>
    </source>
</evidence>
<evidence type="ECO:0000256" key="1">
    <source>
        <dbReference type="SAM" id="SignalP"/>
    </source>
</evidence>